<evidence type="ECO:0000256" key="3">
    <source>
        <dbReference type="ARBA" id="ARBA00023136"/>
    </source>
</evidence>
<name>A0A413F8R9_9FIRM</name>
<dbReference type="InterPro" id="IPR006059">
    <property type="entry name" value="SBP"/>
</dbReference>
<gene>
    <name evidence="8" type="ORF">DWV29_23865</name>
</gene>
<evidence type="ECO:0000259" key="7">
    <source>
        <dbReference type="Pfam" id="PF02872"/>
    </source>
</evidence>
<dbReference type="Proteomes" id="UP000283880">
    <property type="component" value="Unassembled WGS sequence"/>
</dbReference>
<dbReference type="GO" id="GO:0009166">
    <property type="term" value="P:nucleotide catabolic process"/>
    <property type="evidence" value="ECO:0007669"/>
    <property type="project" value="InterPro"/>
</dbReference>
<keyword evidence="1" id="KW-1003">Cell membrane</keyword>
<evidence type="ECO:0000313" key="9">
    <source>
        <dbReference type="Proteomes" id="UP000283880"/>
    </source>
</evidence>
<feature type="domain" description="5'-Nucleotidase C-terminal" evidence="7">
    <location>
        <begin position="443"/>
        <end position="579"/>
    </location>
</feature>
<dbReference type="InterPro" id="IPR036907">
    <property type="entry name" value="5'-Nucleotdase_C_sf"/>
</dbReference>
<dbReference type="Gene3D" id="3.90.780.10">
    <property type="entry name" value="5'-Nucleotidase, C-terminal domain"/>
    <property type="match status" value="1"/>
</dbReference>
<evidence type="ECO:0000256" key="1">
    <source>
        <dbReference type="ARBA" id="ARBA00022475"/>
    </source>
</evidence>
<protein>
    <submittedName>
        <fullName evidence="8">Extracellular solute-binding protein</fullName>
    </submittedName>
</protein>
<dbReference type="Pfam" id="PF13416">
    <property type="entry name" value="SBP_bac_8"/>
    <property type="match status" value="1"/>
</dbReference>
<dbReference type="InterPro" id="IPR050490">
    <property type="entry name" value="Bact_solute-bd_prot1"/>
</dbReference>
<dbReference type="RefSeq" id="WP_007709319.1">
    <property type="nucleotide sequence ID" value="NZ_JAWRJJ010000279.1"/>
</dbReference>
<reference evidence="8 9" key="1">
    <citation type="submission" date="2018-08" db="EMBL/GenBank/DDBJ databases">
        <title>A genome reference for cultivated species of the human gut microbiota.</title>
        <authorList>
            <person name="Zou Y."/>
            <person name="Xue W."/>
            <person name="Luo G."/>
        </authorList>
    </citation>
    <scope>NUCLEOTIDE SEQUENCE [LARGE SCALE GENOMIC DNA]</scope>
    <source>
        <strain evidence="8 9">AF04-15</strain>
    </source>
</reference>
<dbReference type="PANTHER" id="PTHR43649">
    <property type="entry name" value="ARABINOSE-BINDING PROTEIN-RELATED"/>
    <property type="match status" value="1"/>
</dbReference>
<dbReference type="InterPro" id="IPR008334">
    <property type="entry name" value="5'-Nucleotdase_C"/>
</dbReference>
<evidence type="ECO:0000313" key="8">
    <source>
        <dbReference type="EMBL" id="RGX23873.1"/>
    </source>
</evidence>
<organism evidence="8 9">
    <name type="scientific">Enterocloster asparagiformis</name>
    <dbReference type="NCBI Taxonomy" id="333367"/>
    <lineage>
        <taxon>Bacteria</taxon>
        <taxon>Bacillati</taxon>
        <taxon>Bacillota</taxon>
        <taxon>Clostridia</taxon>
        <taxon>Lachnospirales</taxon>
        <taxon>Lachnospiraceae</taxon>
        <taxon>Enterocloster</taxon>
    </lineage>
</organism>
<dbReference type="PROSITE" id="PS51257">
    <property type="entry name" value="PROKAR_LIPOPROTEIN"/>
    <property type="match status" value="1"/>
</dbReference>
<keyword evidence="4" id="KW-0564">Palmitate</keyword>
<dbReference type="SUPFAM" id="SSF55816">
    <property type="entry name" value="5'-nucleotidase (syn. UDP-sugar hydrolase), C-terminal domain"/>
    <property type="match status" value="1"/>
</dbReference>
<keyword evidence="2 6" id="KW-0732">Signal</keyword>
<sequence length="624" mass="68696">MKDYKKSFFMALGMLAAVGVIAGCSAKTAGVDENMLGIPQTDPERLTITVTCNSGLDHFAAAVEERFPEIRLVQDCYTGQYRISEHIARIGHNDFGDIIMVKAGHIPKIDMSDQLMDLSTQPFPANFNASAIQSDEDGHIALIPGPLSFNCNIYNKTLFEEKGWTVPEDYEGLLALSQKIDQTGIRGFRNCYFDSASQSYQIYQYSVFSALDTLTQVEGQNWHNKLMAGEAVSLDPMETAFQDMRRMMEIGAVRVEDMSVPFNANLEAMAGREVAIGSGEIDHIRLLNTGGDEFCFMPHFSMTDGRGWLLNLGYFFGANKELKQPGNEKKRKAVMELLEFIASEEGQKLLVEDGLGMMPATLGAEIPEDPVLEQISTQIESGRYIMRPTYDMFTSVLGTEIGAFIRGETDSKTILDRCSLILEQGPPPVQALGEAEADFTILQTGCLKADALRAAAGTDIAIVGVSEVNGYDPAGGVRTKLYKGAVTEDDVARITQVRMDTPLMSMSVSVTGNELLSLLEYGATSEKEQQDGAVSRFHPFAVSGLKLTYHLEDDEGKRVSDVTREDGSKLQPDALYTISYIRGAFPEGKFDGKETGIAMTDALRDYVEEKKSLTPDAKRIRLRM</sequence>
<dbReference type="PANTHER" id="PTHR43649:SF33">
    <property type="entry name" value="POLYGALACTURONAN_RHAMNOGALACTURONAN-BINDING PROTEIN YTCQ"/>
    <property type="match status" value="1"/>
</dbReference>
<keyword evidence="3" id="KW-0472">Membrane</keyword>
<evidence type="ECO:0000256" key="5">
    <source>
        <dbReference type="ARBA" id="ARBA00023288"/>
    </source>
</evidence>
<dbReference type="AlphaFoldDB" id="A0A413F8R9"/>
<accession>A0A413F8R9</accession>
<proteinExistence type="predicted"/>
<feature type="chain" id="PRO_5038927558" evidence="6">
    <location>
        <begin position="23"/>
        <end position="624"/>
    </location>
</feature>
<dbReference type="GO" id="GO:0016787">
    <property type="term" value="F:hydrolase activity"/>
    <property type="evidence" value="ECO:0007669"/>
    <property type="project" value="InterPro"/>
</dbReference>
<evidence type="ECO:0000256" key="4">
    <source>
        <dbReference type="ARBA" id="ARBA00023139"/>
    </source>
</evidence>
<dbReference type="OrthoDB" id="94797at2"/>
<dbReference type="Pfam" id="PF02872">
    <property type="entry name" value="5_nucleotid_C"/>
    <property type="match status" value="1"/>
</dbReference>
<dbReference type="Gene3D" id="3.40.190.10">
    <property type="entry name" value="Periplasmic binding protein-like II"/>
    <property type="match status" value="2"/>
</dbReference>
<dbReference type="SUPFAM" id="SSF53850">
    <property type="entry name" value="Periplasmic binding protein-like II"/>
    <property type="match status" value="1"/>
</dbReference>
<dbReference type="EMBL" id="QSBM01000023">
    <property type="protein sequence ID" value="RGX23873.1"/>
    <property type="molecule type" value="Genomic_DNA"/>
</dbReference>
<evidence type="ECO:0000256" key="6">
    <source>
        <dbReference type="SAM" id="SignalP"/>
    </source>
</evidence>
<comment type="caution">
    <text evidence="8">The sequence shown here is derived from an EMBL/GenBank/DDBJ whole genome shotgun (WGS) entry which is preliminary data.</text>
</comment>
<evidence type="ECO:0000256" key="2">
    <source>
        <dbReference type="ARBA" id="ARBA00022729"/>
    </source>
</evidence>
<keyword evidence="5" id="KW-0449">Lipoprotein</keyword>
<feature type="signal peptide" evidence="6">
    <location>
        <begin position="1"/>
        <end position="22"/>
    </location>
</feature>